<dbReference type="AlphaFoldDB" id="A0AB34II64"/>
<dbReference type="PROSITE" id="PS51257">
    <property type="entry name" value="PROKAR_LIPOPROTEIN"/>
    <property type="match status" value="1"/>
</dbReference>
<evidence type="ECO:0000313" key="3">
    <source>
        <dbReference type="Proteomes" id="UP001515480"/>
    </source>
</evidence>
<proteinExistence type="predicted"/>
<sequence>MWRAVIWLASLAQQVSSQACGGLDAVSIDFASTTNPAVSMEWTDAVGQTYSGSTIPFGVDDTTGGCFHFEWVCVPGLWFETVHLQHRGHAHSCHSHLQ</sequence>
<accession>A0AB34II64</accession>
<protein>
    <submittedName>
        <fullName evidence="2">Uncharacterized protein</fullName>
    </submittedName>
</protein>
<feature type="signal peptide" evidence="1">
    <location>
        <begin position="1"/>
        <end position="17"/>
    </location>
</feature>
<dbReference type="EMBL" id="JBGBPQ010000025">
    <property type="protein sequence ID" value="KAL1499570.1"/>
    <property type="molecule type" value="Genomic_DNA"/>
</dbReference>
<organism evidence="2 3">
    <name type="scientific">Prymnesium parvum</name>
    <name type="common">Toxic golden alga</name>
    <dbReference type="NCBI Taxonomy" id="97485"/>
    <lineage>
        <taxon>Eukaryota</taxon>
        <taxon>Haptista</taxon>
        <taxon>Haptophyta</taxon>
        <taxon>Prymnesiophyceae</taxon>
        <taxon>Prymnesiales</taxon>
        <taxon>Prymnesiaceae</taxon>
        <taxon>Prymnesium</taxon>
    </lineage>
</organism>
<name>A0AB34II64_PRYPA</name>
<evidence type="ECO:0000313" key="2">
    <source>
        <dbReference type="EMBL" id="KAL1499570.1"/>
    </source>
</evidence>
<dbReference type="Proteomes" id="UP001515480">
    <property type="component" value="Unassembled WGS sequence"/>
</dbReference>
<comment type="caution">
    <text evidence="2">The sequence shown here is derived from an EMBL/GenBank/DDBJ whole genome shotgun (WGS) entry which is preliminary data.</text>
</comment>
<reference evidence="2 3" key="1">
    <citation type="journal article" date="2024" name="Science">
        <title>Giant polyketide synthase enzymes in the biosynthesis of giant marine polyether toxins.</title>
        <authorList>
            <person name="Fallon T.R."/>
            <person name="Shende V.V."/>
            <person name="Wierzbicki I.H."/>
            <person name="Pendleton A.L."/>
            <person name="Watervoot N.F."/>
            <person name="Auber R.P."/>
            <person name="Gonzalez D.J."/>
            <person name="Wisecaver J.H."/>
            <person name="Moore B.S."/>
        </authorList>
    </citation>
    <scope>NUCLEOTIDE SEQUENCE [LARGE SCALE GENOMIC DNA]</scope>
    <source>
        <strain evidence="2 3">12B1</strain>
    </source>
</reference>
<evidence type="ECO:0000256" key="1">
    <source>
        <dbReference type="SAM" id="SignalP"/>
    </source>
</evidence>
<gene>
    <name evidence="2" type="ORF">AB1Y20_011771</name>
</gene>
<feature type="chain" id="PRO_5044298747" evidence="1">
    <location>
        <begin position="18"/>
        <end position="98"/>
    </location>
</feature>
<keyword evidence="1" id="KW-0732">Signal</keyword>
<keyword evidence="3" id="KW-1185">Reference proteome</keyword>